<proteinExistence type="predicted"/>
<feature type="compositionally biased region" description="Low complexity" evidence="1">
    <location>
        <begin position="441"/>
        <end position="451"/>
    </location>
</feature>
<keyword evidence="4" id="KW-1185">Reference proteome</keyword>
<keyword evidence="2" id="KW-0812">Transmembrane</keyword>
<reference evidence="3 4" key="1">
    <citation type="submission" date="2016-02" db="EMBL/GenBank/DDBJ databases">
        <title>Genome analysis of coral dinoflagellate symbionts highlights evolutionary adaptations to a symbiotic lifestyle.</title>
        <authorList>
            <person name="Aranda M."/>
            <person name="Li Y."/>
            <person name="Liew Y.J."/>
            <person name="Baumgarten S."/>
            <person name="Simakov O."/>
            <person name="Wilson M."/>
            <person name="Piel J."/>
            <person name="Ashoor H."/>
            <person name="Bougouffa S."/>
            <person name="Bajic V.B."/>
            <person name="Ryu T."/>
            <person name="Ravasi T."/>
            <person name="Bayer T."/>
            <person name="Micklem G."/>
            <person name="Kim H."/>
            <person name="Bhak J."/>
            <person name="Lajeunesse T.C."/>
            <person name="Voolstra C.R."/>
        </authorList>
    </citation>
    <scope>NUCLEOTIDE SEQUENCE [LARGE SCALE GENOMIC DNA]</scope>
    <source>
        <strain evidence="3 4">CCMP2467</strain>
    </source>
</reference>
<organism evidence="3 4">
    <name type="scientific">Symbiodinium microadriaticum</name>
    <name type="common">Dinoflagellate</name>
    <name type="synonym">Zooxanthella microadriatica</name>
    <dbReference type="NCBI Taxonomy" id="2951"/>
    <lineage>
        <taxon>Eukaryota</taxon>
        <taxon>Sar</taxon>
        <taxon>Alveolata</taxon>
        <taxon>Dinophyceae</taxon>
        <taxon>Suessiales</taxon>
        <taxon>Symbiodiniaceae</taxon>
        <taxon>Symbiodinium</taxon>
    </lineage>
</organism>
<dbReference type="Proteomes" id="UP000186817">
    <property type="component" value="Unassembled WGS sequence"/>
</dbReference>
<protein>
    <submittedName>
        <fullName evidence="3">Uncharacterized protein</fullName>
    </submittedName>
</protein>
<feature type="transmembrane region" description="Helical" evidence="2">
    <location>
        <begin position="337"/>
        <end position="362"/>
    </location>
</feature>
<sequence>MAQEWLRSKVDKIRNIFADLVHCHKVYNLFSRQLAVFVPDFWDSTHIEADIFLQRSFWLRNLSVSPAAASLLIALAPPGLNFTKFWISDVKVSWNNLMALDSSPIVVEIDSVWAEVAEQPAGSEEEVEDLISRWLDVVGGVQPDPFQGKYPLLDAATFRVRHVDLLIDSPTRYGQVDVSLRGLEAKAVNKEGRQEDLMTMLEDGKNGRAGSVSMSRLVECSQASARYRWPPGHVSDDFSADYLLEPTPLSLLLRQIKNASDLRHILHQCYTVTLPSGAMFLRPPFGEDVPPIPPPDPRLSPFEGPTPEWRIHVASHDQSDWIFSAWMSQPAAKTVAVAGMGIGMVVFTFFLLCLASNCFVAVRLEPWNWGASAMAAQIPLENDISEPASVALMAGRAWPWLERSFVMRGDSGLSVKVSSSSPTLGSANLSDILRSTSAFADHASGSSSHGSQTPTPRVEEDAGQVARAQSSSGSSSGGERQPRLDQRQALEALAQDVAAEPVCAFSTNILSWRA</sequence>
<evidence type="ECO:0000256" key="1">
    <source>
        <dbReference type="SAM" id="MobiDB-lite"/>
    </source>
</evidence>
<dbReference type="EMBL" id="LSRX01001107">
    <property type="protein sequence ID" value="OLP83563.1"/>
    <property type="molecule type" value="Genomic_DNA"/>
</dbReference>
<evidence type="ECO:0000313" key="4">
    <source>
        <dbReference type="Proteomes" id="UP000186817"/>
    </source>
</evidence>
<gene>
    <name evidence="3" type="ORF">AK812_SmicGene35649</name>
</gene>
<accession>A0A1Q9CKV5</accession>
<feature type="region of interest" description="Disordered" evidence="1">
    <location>
        <begin position="441"/>
        <end position="487"/>
    </location>
</feature>
<keyword evidence="2" id="KW-1133">Transmembrane helix</keyword>
<evidence type="ECO:0000313" key="3">
    <source>
        <dbReference type="EMBL" id="OLP83563.1"/>
    </source>
</evidence>
<evidence type="ECO:0000256" key="2">
    <source>
        <dbReference type="SAM" id="Phobius"/>
    </source>
</evidence>
<name>A0A1Q9CKV5_SYMMI</name>
<comment type="caution">
    <text evidence="3">The sequence shown here is derived from an EMBL/GenBank/DDBJ whole genome shotgun (WGS) entry which is preliminary data.</text>
</comment>
<dbReference type="OrthoDB" id="430374at2759"/>
<keyword evidence="2" id="KW-0472">Membrane</keyword>
<dbReference type="AlphaFoldDB" id="A0A1Q9CKV5"/>